<keyword evidence="1" id="KW-0812">Transmembrane</keyword>
<proteinExistence type="predicted"/>
<dbReference type="AlphaFoldDB" id="A0A5C6T4M4"/>
<reference evidence="2 3" key="1">
    <citation type="submission" date="2019-07" db="EMBL/GenBank/DDBJ databases">
        <title>The First High-Quality Draft Genome Sequence of the Causal Agent of the Current Panama Disease Epidemic.</title>
        <authorList>
            <person name="Warmington R.J."/>
            <person name="Kay W."/>
            <person name="Jeffries A."/>
            <person name="Bebber D."/>
            <person name="Moore K."/>
            <person name="Studholme D.J."/>
        </authorList>
    </citation>
    <scope>NUCLEOTIDE SEQUENCE [LARGE SCALE GENOMIC DNA]</scope>
    <source>
        <strain evidence="2 3">TR4</strain>
    </source>
</reference>
<name>A0A5C6T4M4_FUSOC</name>
<dbReference type="EMBL" id="VMNF01000007">
    <property type="protein sequence ID" value="TXC05298.1"/>
    <property type="molecule type" value="Genomic_DNA"/>
</dbReference>
<protein>
    <submittedName>
        <fullName evidence="2">Uncharacterized protein</fullName>
    </submittedName>
</protein>
<evidence type="ECO:0000313" key="3">
    <source>
        <dbReference type="Proteomes" id="UP000321331"/>
    </source>
</evidence>
<organism evidence="2 3">
    <name type="scientific">Fusarium oxysporum f. sp. cubense</name>
    <dbReference type="NCBI Taxonomy" id="61366"/>
    <lineage>
        <taxon>Eukaryota</taxon>
        <taxon>Fungi</taxon>
        <taxon>Dikarya</taxon>
        <taxon>Ascomycota</taxon>
        <taxon>Pezizomycotina</taxon>
        <taxon>Sordariomycetes</taxon>
        <taxon>Hypocreomycetidae</taxon>
        <taxon>Hypocreales</taxon>
        <taxon>Nectriaceae</taxon>
        <taxon>Fusarium</taxon>
        <taxon>Fusarium oxysporum species complex</taxon>
    </lineage>
</organism>
<dbReference type="Proteomes" id="UP000321331">
    <property type="component" value="Unassembled WGS sequence"/>
</dbReference>
<feature type="transmembrane region" description="Helical" evidence="1">
    <location>
        <begin position="76"/>
        <end position="95"/>
    </location>
</feature>
<keyword evidence="1" id="KW-0472">Membrane</keyword>
<keyword evidence="1" id="KW-1133">Transmembrane helix</keyword>
<sequence length="100" mass="11161">MMELMFSASIPSTTQLQLLVAVEGDEGSAWFAIGDLLCMQMNYRDCTNLIYMFGIQGLSVPMNGCIIVLLPFVRHIWWIYFAWMANGTCALDHLACSATS</sequence>
<feature type="transmembrane region" description="Helical" evidence="1">
    <location>
        <begin position="49"/>
        <end position="70"/>
    </location>
</feature>
<evidence type="ECO:0000256" key="1">
    <source>
        <dbReference type="SAM" id="Phobius"/>
    </source>
</evidence>
<evidence type="ECO:0000313" key="2">
    <source>
        <dbReference type="EMBL" id="TXC05298.1"/>
    </source>
</evidence>
<gene>
    <name evidence="2" type="ORF">FocTR4_00001991</name>
</gene>
<accession>A0A5C6T4M4</accession>
<comment type="caution">
    <text evidence="2">The sequence shown here is derived from an EMBL/GenBank/DDBJ whole genome shotgun (WGS) entry which is preliminary data.</text>
</comment>